<keyword evidence="6" id="KW-0808">Transferase</keyword>
<feature type="transmembrane region" description="Helical" evidence="5">
    <location>
        <begin position="336"/>
        <end position="354"/>
    </location>
</feature>
<evidence type="ECO:0000256" key="2">
    <source>
        <dbReference type="ARBA" id="ARBA00022840"/>
    </source>
</evidence>
<evidence type="ECO:0000256" key="4">
    <source>
        <dbReference type="SAM" id="MobiDB-lite"/>
    </source>
</evidence>
<feature type="region of interest" description="Disordered" evidence="4">
    <location>
        <begin position="135"/>
        <end position="156"/>
    </location>
</feature>
<evidence type="ECO:0000313" key="7">
    <source>
        <dbReference type="Proteomes" id="UP001178508"/>
    </source>
</evidence>
<keyword evidence="5" id="KW-1133">Transmembrane helix</keyword>
<keyword evidence="5" id="KW-0812">Transmembrane</keyword>
<accession>A0AAV1GLL1</accession>
<dbReference type="SUPFAM" id="SSF103243">
    <property type="entry name" value="KA1-like"/>
    <property type="match status" value="1"/>
</dbReference>
<feature type="coiled-coil region" evidence="3">
    <location>
        <begin position="160"/>
        <end position="187"/>
    </location>
</feature>
<dbReference type="Proteomes" id="UP001178508">
    <property type="component" value="Chromosome 15"/>
</dbReference>
<dbReference type="InterPro" id="IPR028375">
    <property type="entry name" value="KA1/Ssp2_C"/>
</dbReference>
<dbReference type="EMBL" id="OY660878">
    <property type="protein sequence ID" value="CAJ1074555.1"/>
    <property type="molecule type" value="Genomic_DNA"/>
</dbReference>
<evidence type="ECO:0000313" key="6">
    <source>
        <dbReference type="EMBL" id="CAJ1074555.1"/>
    </source>
</evidence>
<organism evidence="6 7">
    <name type="scientific">Xyrichtys novacula</name>
    <name type="common">Pearly razorfish</name>
    <name type="synonym">Hemipteronotus novacula</name>
    <dbReference type="NCBI Taxonomy" id="13765"/>
    <lineage>
        <taxon>Eukaryota</taxon>
        <taxon>Metazoa</taxon>
        <taxon>Chordata</taxon>
        <taxon>Craniata</taxon>
        <taxon>Vertebrata</taxon>
        <taxon>Euteleostomi</taxon>
        <taxon>Actinopterygii</taxon>
        <taxon>Neopterygii</taxon>
        <taxon>Teleostei</taxon>
        <taxon>Neoteleostei</taxon>
        <taxon>Acanthomorphata</taxon>
        <taxon>Eupercaria</taxon>
        <taxon>Labriformes</taxon>
        <taxon>Labridae</taxon>
        <taxon>Xyrichtys</taxon>
    </lineage>
</organism>
<dbReference type="GO" id="GO:0005524">
    <property type="term" value="F:ATP binding"/>
    <property type="evidence" value="ECO:0007669"/>
    <property type="project" value="UniProtKB-KW"/>
</dbReference>
<name>A0AAV1GLL1_XYRNO</name>
<evidence type="ECO:0000256" key="5">
    <source>
        <dbReference type="SAM" id="Phobius"/>
    </source>
</evidence>
<keyword evidence="1" id="KW-0547">Nucleotide-binding</keyword>
<reference evidence="6" key="1">
    <citation type="submission" date="2023-08" db="EMBL/GenBank/DDBJ databases">
        <authorList>
            <person name="Alioto T."/>
            <person name="Alioto T."/>
            <person name="Gomez Garrido J."/>
        </authorList>
    </citation>
    <scope>NUCLEOTIDE SEQUENCE</scope>
</reference>
<evidence type="ECO:0000256" key="3">
    <source>
        <dbReference type="SAM" id="Coils"/>
    </source>
</evidence>
<keyword evidence="6" id="KW-0418">Kinase</keyword>
<gene>
    <name evidence="6" type="ORF">XNOV1_A002599</name>
</gene>
<dbReference type="AlphaFoldDB" id="A0AAV1GLL1"/>
<keyword evidence="7" id="KW-1185">Reference proteome</keyword>
<dbReference type="GO" id="GO:0016301">
    <property type="term" value="F:kinase activity"/>
    <property type="evidence" value="ECO:0007669"/>
    <property type="project" value="UniProtKB-KW"/>
</dbReference>
<protein>
    <submittedName>
        <fullName evidence="6">MAP/microtubule affinity-regulating kinase 3-like isoform X2</fullName>
    </submittedName>
</protein>
<dbReference type="Gene3D" id="3.30.310.80">
    <property type="entry name" value="Kinase associated domain 1, KA1"/>
    <property type="match status" value="1"/>
</dbReference>
<evidence type="ECO:0000256" key="1">
    <source>
        <dbReference type="ARBA" id="ARBA00022741"/>
    </source>
</evidence>
<keyword evidence="5" id="KW-0472">Membrane</keyword>
<keyword evidence="3" id="KW-0175">Coiled coil</keyword>
<keyword evidence="2" id="KW-0067">ATP-binding</keyword>
<proteinExistence type="predicted"/>
<sequence>MEARMMGLDDRLWSRVVGLEQRMEGFEQRMWSRLAGLEQRMEGKMLRFELGIANRIKELEFQMEWMMGQIKLGYGENAKMPEHRPEERIKGFEPGNKERMREPVPRMEGKTAGFEPGFEEWMKEFEQRVEERMKGFEPGNKDRKKELEQRVERKKKPGIEERMEEFMERIEEKISAFEQKMQETKSLRPADSDYFSDASKKQHMTAEEAKKKSKSCYRVLMINFYKFLFFLAYSPTTARNQVHLVRPLRVRGQRSNNEVQNDEKKILLYNCHVPGDQKGGNKDDKLCSLRFTWSMRTTSTMEPGHIIQKIPNALSFPRQRQVQMDIWIIHHFQEQILLSTITTLFFSVFWRLYFVSFTVQIKKNTHLLRKHICT</sequence>